<reference evidence="1" key="1">
    <citation type="submission" date="2012-11" db="EMBL/GenBank/DDBJ databases">
        <title>Permanent draft genomes of Rhodopirellula europaea strain SH398 and 6C.</title>
        <authorList>
            <person name="Richter M."/>
            <person name="Richter-Heitmann T."/>
            <person name="Frank C."/>
            <person name="Harder J."/>
            <person name="Glockner F.O."/>
        </authorList>
    </citation>
    <scope>NUCLEOTIDE SEQUENCE</scope>
    <source>
        <strain evidence="1">6C</strain>
    </source>
</reference>
<gene>
    <name evidence="1" type="ORF">RE6C_06005</name>
</gene>
<dbReference type="EMBL" id="ANMO01000269">
    <property type="protein sequence ID" value="EMB13285.1"/>
    <property type="molecule type" value="Genomic_DNA"/>
</dbReference>
<reference evidence="1" key="2">
    <citation type="journal article" date="2013" name="Mar. Genomics">
        <title>Expression of sulfatases in Rhodopirellula baltica and the diversity of sulfatases in the genus Rhodopirellula.</title>
        <authorList>
            <person name="Wegner C.E."/>
            <person name="Richter-Heitmann T."/>
            <person name="Klindworth A."/>
            <person name="Klockow C."/>
            <person name="Richter M."/>
            <person name="Achstetter T."/>
            <person name="Glockner F.O."/>
            <person name="Harder J."/>
        </authorList>
    </citation>
    <scope>NUCLEOTIDE SEQUENCE [LARGE SCALE GENOMIC DNA]</scope>
    <source>
        <strain evidence="1">6C</strain>
    </source>
</reference>
<protein>
    <submittedName>
        <fullName evidence="1">Uncharacterized protein</fullName>
    </submittedName>
</protein>
<organism evidence="1 2">
    <name type="scientific">Rhodopirellula europaea 6C</name>
    <dbReference type="NCBI Taxonomy" id="1263867"/>
    <lineage>
        <taxon>Bacteria</taxon>
        <taxon>Pseudomonadati</taxon>
        <taxon>Planctomycetota</taxon>
        <taxon>Planctomycetia</taxon>
        <taxon>Pirellulales</taxon>
        <taxon>Pirellulaceae</taxon>
        <taxon>Rhodopirellula</taxon>
    </lineage>
</organism>
<comment type="caution">
    <text evidence="1">The sequence shown here is derived from an EMBL/GenBank/DDBJ whole genome shotgun (WGS) entry which is preliminary data.</text>
</comment>
<dbReference type="Proteomes" id="UP000011529">
    <property type="component" value="Unassembled WGS sequence"/>
</dbReference>
<dbReference type="AlphaFoldDB" id="M2AA41"/>
<sequence>MRASVEVSGWSNLVPASVYVAETEGGGNRSARECSGLLNRHELK</sequence>
<evidence type="ECO:0000313" key="1">
    <source>
        <dbReference type="EMBL" id="EMB13285.1"/>
    </source>
</evidence>
<accession>M2AA41</accession>
<name>M2AA41_9BACT</name>
<proteinExistence type="predicted"/>
<keyword evidence="2" id="KW-1185">Reference proteome</keyword>
<dbReference type="PATRIC" id="fig|1263867.3.peg.6434"/>
<evidence type="ECO:0000313" key="2">
    <source>
        <dbReference type="Proteomes" id="UP000011529"/>
    </source>
</evidence>